<organism evidence="1 2">
    <name type="scientific">Rhizobium indicum</name>
    <dbReference type="NCBI Taxonomy" id="2583231"/>
    <lineage>
        <taxon>Bacteria</taxon>
        <taxon>Pseudomonadati</taxon>
        <taxon>Pseudomonadota</taxon>
        <taxon>Alphaproteobacteria</taxon>
        <taxon>Hyphomicrobiales</taxon>
        <taxon>Rhizobiaceae</taxon>
        <taxon>Rhizobium/Agrobacterium group</taxon>
        <taxon>Rhizobium</taxon>
    </lineage>
</organism>
<keyword evidence="1" id="KW-0614">Plasmid</keyword>
<gene>
    <name evidence="1" type="ORF">FFM53_029220</name>
</gene>
<reference evidence="1 2" key="1">
    <citation type="submission" date="2020-05" db="EMBL/GenBank/DDBJ databases">
        <title>Genome sequences of pea root nodulating Rhizobium spp.</title>
        <authorList>
            <person name="Rahi P."/>
        </authorList>
    </citation>
    <scope>NUCLEOTIDE SEQUENCE [LARGE SCALE GENOMIC DNA]</scope>
    <source>
        <strain evidence="2">JKLM 12A2</strain>
        <plasmid evidence="1 2">pPR12A201</plasmid>
    </source>
</reference>
<sequence>MRKSSPKSRGASVIAVFIGMKLCHESASAAFGDHDITLDALSTHIDVFEIKRLLSGSALHDRRIGTGWFQYGTFIRHSRSPCCGHLTGKDYASSGLRPFESAFAVKPTPQEPPRGIASSIANLLERIFPFRPNADELLRSAPKAGQQSGVGSGIAVGMDDIKSLAYECFSMLRAEENRTWFQSKIALKWLLAA</sequence>
<dbReference type="RefSeq" id="WP_173883676.1">
    <property type="nucleotide sequence ID" value="NZ_CP054022.1"/>
</dbReference>
<accession>A0ABX6PP88</accession>
<keyword evidence="2" id="KW-1185">Reference proteome</keyword>
<dbReference type="EMBL" id="CP054022">
    <property type="protein sequence ID" value="QKK20465.1"/>
    <property type="molecule type" value="Genomic_DNA"/>
</dbReference>
<name>A0ABX6PP88_9HYPH</name>
<evidence type="ECO:0000313" key="1">
    <source>
        <dbReference type="EMBL" id="QKK20465.1"/>
    </source>
</evidence>
<geneLocation type="plasmid" evidence="1 2">
    <name>pPR12A201</name>
</geneLocation>
<protein>
    <submittedName>
        <fullName evidence="1">Uncharacterized protein</fullName>
    </submittedName>
</protein>
<dbReference type="Proteomes" id="UP000305673">
    <property type="component" value="Plasmid pPR12A201"/>
</dbReference>
<evidence type="ECO:0000313" key="2">
    <source>
        <dbReference type="Proteomes" id="UP000305673"/>
    </source>
</evidence>
<proteinExistence type="predicted"/>